<proteinExistence type="predicted"/>
<dbReference type="Pfam" id="PF12680">
    <property type="entry name" value="SnoaL_2"/>
    <property type="match status" value="1"/>
</dbReference>
<evidence type="ECO:0000259" key="1">
    <source>
        <dbReference type="Pfam" id="PF12680"/>
    </source>
</evidence>
<protein>
    <submittedName>
        <fullName evidence="2">Nuclear transport factor 2 family protein</fullName>
    </submittedName>
</protein>
<evidence type="ECO:0000313" key="3">
    <source>
        <dbReference type="Proteomes" id="UP000657372"/>
    </source>
</evidence>
<dbReference type="Gene3D" id="3.10.450.50">
    <property type="match status" value="1"/>
</dbReference>
<dbReference type="SUPFAM" id="SSF54427">
    <property type="entry name" value="NTF2-like"/>
    <property type="match status" value="1"/>
</dbReference>
<name>A0ABS0EWK8_9BURK</name>
<keyword evidence="3" id="KW-1185">Reference proteome</keyword>
<dbReference type="EMBL" id="JADOEL010000016">
    <property type="protein sequence ID" value="MBF8179230.1"/>
    <property type="molecule type" value="Genomic_DNA"/>
</dbReference>
<dbReference type="InterPro" id="IPR037401">
    <property type="entry name" value="SnoaL-like"/>
</dbReference>
<dbReference type="RefSeq" id="WP_195876328.1">
    <property type="nucleotide sequence ID" value="NZ_JADOEL010000016.1"/>
</dbReference>
<gene>
    <name evidence="2" type="ORF">IXC47_16225</name>
</gene>
<accession>A0ABS0EWK8</accession>
<feature type="domain" description="SnoaL-like" evidence="1">
    <location>
        <begin position="20"/>
        <end position="122"/>
    </location>
</feature>
<reference evidence="2 3" key="1">
    <citation type="submission" date="2020-11" db="EMBL/GenBank/DDBJ databases">
        <title>WGS of Herminiimonas contaminans strain Marseille-Q4544 isolated from planarians Schmidtea mediterranea.</title>
        <authorList>
            <person name="Kangale L."/>
        </authorList>
    </citation>
    <scope>NUCLEOTIDE SEQUENCE [LARGE SCALE GENOMIC DNA]</scope>
    <source>
        <strain evidence="2 3">Marseille-Q4544</strain>
    </source>
</reference>
<dbReference type="InterPro" id="IPR032710">
    <property type="entry name" value="NTF2-like_dom_sf"/>
</dbReference>
<evidence type="ECO:0000313" key="2">
    <source>
        <dbReference type="EMBL" id="MBF8179230.1"/>
    </source>
</evidence>
<comment type="caution">
    <text evidence="2">The sequence shown here is derived from an EMBL/GenBank/DDBJ whole genome shotgun (WGS) entry which is preliminary data.</text>
</comment>
<sequence length="152" mass="17928">MNDGTTSELSYAADMQRVVHFFETLTVASAQEQLERVYAPDAYFKDPFNEVRGLADIMPLFVHMFTQVENPRFVITSTVLQGDSAFMTWEFLFHMRRYAREEQRIRGATHFRFAPDGRVSYHRDYWDAAEELYEKLPVVGSFMRLLKRIARK</sequence>
<dbReference type="Proteomes" id="UP000657372">
    <property type="component" value="Unassembled WGS sequence"/>
</dbReference>
<organism evidence="2 3">
    <name type="scientific">Herminiimonas contaminans</name>
    <dbReference type="NCBI Taxonomy" id="1111140"/>
    <lineage>
        <taxon>Bacteria</taxon>
        <taxon>Pseudomonadati</taxon>
        <taxon>Pseudomonadota</taxon>
        <taxon>Betaproteobacteria</taxon>
        <taxon>Burkholderiales</taxon>
        <taxon>Oxalobacteraceae</taxon>
        <taxon>Herminiimonas</taxon>
    </lineage>
</organism>